<evidence type="ECO:0000313" key="2">
    <source>
        <dbReference type="EMBL" id="KDR68810.1"/>
    </source>
</evidence>
<dbReference type="EMBL" id="KL142406">
    <property type="protein sequence ID" value="KDR68810.1"/>
    <property type="molecule type" value="Genomic_DNA"/>
</dbReference>
<feature type="compositionally biased region" description="Basic residues" evidence="1">
    <location>
        <begin position="96"/>
        <end position="107"/>
    </location>
</feature>
<name>A0A067SD07_GALM3</name>
<reference evidence="3" key="1">
    <citation type="journal article" date="2014" name="Proc. Natl. Acad. Sci. U.S.A.">
        <title>Extensive sampling of basidiomycete genomes demonstrates inadequacy of the white-rot/brown-rot paradigm for wood decay fungi.</title>
        <authorList>
            <person name="Riley R."/>
            <person name="Salamov A.A."/>
            <person name="Brown D.W."/>
            <person name="Nagy L.G."/>
            <person name="Floudas D."/>
            <person name="Held B.W."/>
            <person name="Levasseur A."/>
            <person name="Lombard V."/>
            <person name="Morin E."/>
            <person name="Otillar R."/>
            <person name="Lindquist E.A."/>
            <person name="Sun H."/>
            <person name="LaButti K.M."/>
            <person name="Schmutz J."/>
            <person name="Jabbour D."/>
            <person name="Luo H."/>
            <person name="Baker S.E."/>
            <person name="Pisabarro A.G."/>
            <person name="Walton J.D."/>
            <person name="Blanchette R.A."/>
            <person name="Henrissat B."/>
            <person name="Martin F."/>
            <person name="Cullen D."/>
            <person name="Hibbett D.S."/>
            <person name="Grigoriev I.V."/>
        </authorList>
    </citation>
    <scope>NUCLEOTIDE SEQUENCE [LARGE SCALE GENOMIC DNA]</scope>
    <source>
        <strain evidence="3">CBS 339.88</strain>
    </source>
</reference>
<evidence type="ECO:0000256" key="1">
    <source>
        <dbReference type="SAM" id="MobiDB-lite"/>
    </source>
</evidence>
<accession>A0A067SD07</accession>
<gene>
    <name evidence="2" type="ORF">GALMADRAFT_1031636</name>
</gene>
<feature type="region of interest" description="Disordered" evidence="1">
    <location>
        <begin position="1"/>
        <end position="138"/>
    </location>
</feature>
<organism evidence="2 3">
    <name type="scientific">Galerina marginata (strain CBS 339.88)</name>
    <dbReference type="NCBI Taxonomy" id="685588"/>
    <lineage>
        <taxon>Eukaryota</taxon>
        <taxon>Fungi</taxon>
        <taxon>Dikarya</taxon>
        <taxon>Basidiomycota</taxon>
        <taxon>Agaricomycotina</taxon>
        <taxon>Agaricomycetes</taxon>
        <taxon>Agaricomycetidae</taxon>
        <taxon>Agaricales</taxon>
        <taxon>Agaricineae</taxon>
        <taxon>Strophariaceae</taxon>
        <taxon>Galerina</taxon>
    </lineage>
</organism>
<dbReference type="Proteomes" id="UP000027222">
    <property type="component" value="Unassembled WGS sequence"/>
</dbReference>
<feature type="compositionally biased region" description="Low complexity" evidence="1">
    <location>
        <begin position="38"/>
        <end position="49"/>
    </location>
</feature>
<dbReference type="AlphaFoldDB" id="A0A067SD07"/>
<sequence>MSSDIGELGMKYRAPGGSPQPPQSKPSTQKFKRPQRHSITPSSSAPLSSKHCGRASLPANVLPVIKTPTKQDPTSEKQRPLTAGGGIEDLEALSRKINRRLASHSGRKSAPPSPSPMPRVRGSPGSETNAPPATGGTPNLAQGRSVYLRFKQMFLHSFAKLLAVMHWKQAAWLLILPLAAVSFSSNLGGIVTIRYVCSFVQSGICS</sequence>
<keyword evidence="3" id="KW-1185">Reference proteome</keyword>
<protein>
    <submittedName>
        <fullName evidence="2">Uncharacterized protein</fullName>
    </submittedName>
</protein>
<evidence type="ECO:0000313" key="3">
    <source>
        <dbReference type="Proteomes" id="UP000027222"/>
    </source>
</evidence>
<dbReference type="HOGENOM" id="CLU_1332022_0_0_1"/>
<feature type="compositionally biased region" description="Polar residues" evidence="1">
    <location>
        <begin position="125"/>
        <end position="138"/>
    </location>
</feature>
<proteinExistence type="predicted"/>